<dbReference type="OrthoDB" id="47785at2759"/>
<keyword evidence="2" id="KW-1185">Reference proteome</keyword>
<comment type="caution">
    <text evidence="1">The sequence shown here is derived from an EMBL/GenBank/DDBJ whole genome shotgun (WGS) entry which is preliminary data.</text>
</comment>
<protein>
    <submittedName>
        <fullName evidence="1">Uncharacterized protein</fullName>
    </submittedName>
</protein>
<dbReference type="Proteomes" id="UP000269221">
    <property type="component" value="Unassembled WGS sequence"/>
</dbReference>
<name>A0A3M0JV71_HIRRU</name>
<dbReference type="AlphaFoldDB" id="A0A3M0JV71"/>
<evidence type="ECO:0000313" key="1">
    <source>
        <dbReference type="EMBL" id="RMB98826.1"/>
    </source>
</evidence>
<gene>
    <name evidence="1" type="ORF">DUI87_25045</name>
</gene>
<organism evidence="1 2">
    <name type="scientific">Hirundo rustica rustica</name>
    <dbReference type="NCBI Taxonomy" id="333673"/>
    <lineage>
        <taxon>Eukaryota</taxon>
        <taxon>Metazoa</taxon>
        <taxon>Chordata</taxon>
        <taxon>Craniata</taxon>
        <taxon>Vertebrata</taxon>
        <taxon>Euteleostomi</taxon>
        <taxon>Archelosauria</taxon>
        <taxon>Archosauria</taxon>
        <taxon>Dinosauria</taxon>
        <taxon>Saurischia</taxon>
        <taxon>Theropoda</taxon>
        <taxon>Coelurosauria</taxon>
        <taxon>Aves</taxon>
        <taxon>Neognathae</taxon>
        <taxon>Neoaves</taxon>
        <taxon>Telluraves</taxon>
        <taxon>Australaves</taxon>
        <taxon>Passeriformes</taxon>
        <taxon>Sylvioidea</taxon>
        <taxon>Hirundinidae</taxon>
        <taxon>Hirundo</taxon>
    </lineage>
</organism>
<accession>A0A3M0JV71</accession>
<dbReference type="STRING" id="333673.A0A3M0JV71"/>
<reference evidence="1 2" key="1">
    <citation type="submission" date="2018-07" db="EMBL/GenBank/DDBJ databases">
        <title>A high quality draft genome assembly of the barn swallow (H. rustica rustica).</title>
        <authorList>
            <person name="Formenti G."/>
            <person name="Chiara M."/>
            <person name="Poveda L."/>
            <person name="Francoijs K.-J."/>
            <person name="Bonisoli-Alquati A."/>
            <person name="Canova L."/>
            <person name="Gianfranceschi L."/>
            <person name="Horner D.S."/>
            <person name="Saino N."/>
        </authorList>
    </citation>
    <scope>NUCLEOTIDE SEQUENCE [LARGE SCALE GENOMIC DNA]</scope>
    <source>
        <strain evidence="1">Chelidonia</strain>
        <tissue evidence="1">Blood</tissue>
    </source>
</reference>
<evidence type="ECO:0000313" key="2">
    <source>
        <dbReference type="Proteomes" id="UP000269221"/>
    </source>
</evidence>
<sequence>MSMATVKFVCMLNSLLPKLGLDKGYFHAGQKKLAEQKDSATYFPVPYDLPPEQYGSKVCQPPGGKDIERIPLLRDGLIK</sequence>
<proteinExistence type="predicted"/>
<dbReference type="EMBL" id="QRBI01000152">
    <property type="protein sequence ID" value="RMB98826.1"/>
    <property type="molecule type" value="Genomic_DNA"/>
</dbReference>